<evidence type="ECO:0000313" key="1">
    <source>
        <dbReference type="EMBL" id="CDW87414.1"/>
    </source>
</evidence>
<dbReference type="EMBL" id="CCKQ01015589">
    <property type="protein sequence ID" value="CDW87414.1"/>
    <property type="molecule type" value="Genomic_DNA"/>
</dbReference>
<dbReference type="GO" id="GO:0005634">
    <property type="term" value="C:nucleus"/>
    <property type="evidence" value="ECO:0007669"/>
    <property type="project" value="TreeGrafter"/>
</dbReference>
<dbReference type="AlphaFoldDB" id="A0A078AZ50"/>
<dbReference type="GO" id="GO:0007131">
    <property type="term" value="P:reciprocal meiotic recombination"/>
    <property type="evidence" value="ECO:0007669"/>
    <property type="project" value="TreeGrafter"/>
</dbReference>
<evidence type="ECO:0000313" key="2">
    <source>
        <dbReference type="Proteomes" id="UP000039865"/>
    </source>
</evidence>
<protein>
    <submittedName>
        <fullName evidence="1">Uncharacterized protein</fullName>
    </submittedName>
</protein>
<dbReference type="OrthoDB" id="290807at2759"/>
<dbReference type="Proteomes" id="UP000039865">
    <property type="component" value="Unassembled WGS sequence"/>
</dbReference>
<proteinExistence type="predicted"/>
<dbReference type="PANTHER" id="PTHR31398:SF0">
    <property type="entry name" value="MEIOTIC NUCLEAR DIVISION PROTEIN 1 HOMOLOG"/>
    <property type="match status" value="1"/>
</dbReference>
<sequence>MAEDNLVSKGTFTYDIGPDNRRQILRNFTSLQYEPWQESSNTRTFLRLRAVPCKNSTDLDITNIQRDKYCATNEEIDDLINKFDAPPFKNEISVNLYNINRKSSFAQYLKVTKKQIQTQDNWFSSYLDNKNYTLFETLPGRYVIGSVKEGGFEMFTLIFVCSNEELYIQRQVFTLTDLLSLIGGFSSIVILITRYLAQIYSSTSFQRELINKLFTIPSCSSYQQNSNSNLLDTEDPHKLKQKIQSYLSNRKSCNVTFMYLRFLELIKYFKGKNDQ</sequence>
<keyword evidence="2" id="KW-1185">Reference proteome</keyword>
<reference evidence="1 2" key="1">
    <citation type="submission" date="2014-06" db="EMBL/GenBank/DDBJ databases">
        <authorList>
            <person name="Swart Estienne"/>
        </authorList>
    </citation>
    <scope>NUCLEOTIDE SEQUENCE [LARGE SCALE GENOMIC DNA]</scope>
    <source>
        <strain evidence="1 2">130c</strain>
    </source>
</reference>
<dbReference type="InParanoid" id="A0A078AZ50"/>
<accession>A0A078AZ50</accession>
<dbReference type="PANTHER" id="PTHR31398">
    <property type="entry name" value="MEIOTIC NUCLEAR DIVISION PROTEIN 1 HOMOLOG"/>
    <property type="match status" value="1"/>
</dbReference>
<name>A0A078AZ50_STYLE</name>
<gene>
    <name evidence="1" type="primary">Contig552.g605</name>
    <name evidence="1" type="ORF">STYLEM_16517</name>
</gene>
<organism evidence="1 2">
    <name type="scientific">Stylonychia lemnae</name>
    <name type="common">Ciliate</name>
    <dbReference type="NCBI Taxonomy" id="5949"/>
    <lineage>
        <taxon>Eukaryota</taxon>
        <taxon>Sar</taxon>
        <taxon>Alveolata</taxon>
        <taxon>Ciliophora</taxon>
        <taxon>Intramacronucleata</taxon>
        <taxon>Spirotrichea</taxon>
        <taxon>Stichotrichia</taxon>
        <taxon>Sporadotrichida</taxon>
        <taxon>Oxytrichidae</taxon>
        <taxon>Stylonychinae</taxon>
        <taxon>Stylonychia</taxon>
    </lineage>
</organism>